<feature type="coiled-coil region" evidence="1">
    <location>
        <begin position="263"/>
        <end position="311"/>
    </location>
</feature>
<protein>
    <submittedName>
        <fullName evidence="3">Uncharacterized protein</fullName>
    </submittedName>
</protein>
<feature type="compositionally biased region" description="Basic and acidic residues" evidence="2">
    <location>
        <begin position="852"/>
        <end position="867"/>
    </location>
</feature>
<evidence type="ECO:0000256" key="1">
    <source>
        <dbReference type="SAM" id="Coils"/>
    </source>
</evidence>
<keyword evidence="4" id="KW-1185">Reference proteome</keyword>
<feature type="region of interest" description="Disordered" evidence="2">
    <location>
        <begin position="317"/>
        <end position="361"/>
    </location>
</feature>
<name>A0AAD6VNW2_9AGAR</name>
<feature type="region of interest" description="Disordered" evidence="2">
    <location>
        <begin position="753"/>
        <end position="901"/>
    </location>
</feature>
<comment type="caution">
    <text evidence="3">The sequence shown here is derived from an EMBL/GenBank/DDBJ whole genome shotgun (WGS) entry which is preliminary data.</text>
</comment>
<feature type="compositionally biased region" description="Low complexity" evidence="2">
    <location>
        <begin position="317"/>
        <end position="332"/>
    </location>
</feature>
<feature type="compositionally biased region" description="Basic and acidic residues" evidence="2">
    <location>
        <begin position="760"/>
        <end position="772"/>
    </location>
</feature>
<evidence type="ECO:0000256" key="2">
    <source>
        <dbReference type="SAM" id="MobiDB-lite"/>
    </source>
</evidence>
<evidence type="ECO:0000313" key="3">
    <source>
        <dbReference type="EMBL" id="KAJ7215072.1"/>
    </source>
</evidence>
<reference evidence="3" key="1">
    <citation type="submission" date="2023-03" db="EMBL/GenBank/DDBJ databases">
        <title>Massive genome expansion in bonnet fungi (Mycena s.s.) driven by repeated elements and novel gene families across ecological guilds.</title>
        <authorList>
            <consortium name="Lawrence Berkeley National Laboratory"/>
            <person name="Harder C.B."/>
            <person name="Miyauchi S."/>
            <person name="Viragh M."/>
            <person name="Kuo A."/>
            <person name="Thoen E."/>
            <person name="Andreopoulos B."/>
            <person name="Lu D."/>
            <person name="Skrede I."/>
            <person name="Drula E."/>
            <person name="Henrissat B."/>
            <person name="Morin E."/>
            <person name="Kohler A."/>
            <person name="Barry K."/>
            <person name="LaButti K."/>
            <person name="Morin E."/>
            <person name="Salamov A."/>
            <person name="Lipzen A."/>
            <person name="Mereny Z."/>
            <person name="Hegedus B."/>
            <person name="Baldrian P."/>
            <person name="Stursova M."/>
            <person name="Weitz H."/>
            <person name="Taylor A."/>
            <person name="Grigoriev I.V."/>
            <person name="Nagy L.G."/>
            <person name="Martin F."/>
            <person name="Kauserud H."/>
        </authorList>
    </citation>
    <scope>NUCLEOTIDE SEQUENCE</scope>
    <source>
        <strain evidence="3">9144</strain>
    </source>
</reference>
<dbReference type="AlphaFoldDB" id="A0AAD6VNW2"/>
<feature type="compositionally biased region" description="Low complexity" evidence="2">
    <location>
        <begin position="346"/>
        <end position="361"/>
    </location>
</feature>
<keyword evidence="1" id="KW-0175">Coiled coil</keyword>
<feature type="compositionally biased region" description="Basic and acidic residues" evidence="2">
    <location>
        <begin position="795"/>
        <end position="807"/>
    </location>
</feature>
<organism evidence="3 4">
    <name type="scientific">Mycena pura</name>
    <dbReference type="NCBI Taxonomy" id="153505"/>
    <lineage>
        <taxon>Eukaryota</taxon>
        <taxon>Fungi</taxon>
        <taxon>Dikarya</taxon>
        <taxon>Basidiomycota</taxon>
        <taxon>Agaricomycotina</taxon>
        <taxon>Agaricomycetes</taxon>
        <taxon>Agaricomycetidae</taxon>
        <taxon>Agaricales</taxon>
        <taxon>Marasmiineae</taxon>
        <taxon>Mycenaceae</taxon>
        <taxon>Mycena</taxon>
    </lineage>
</organism>
<gene>
    <name evidence="3" type="ORF">GGX14DRAFT_392329</name>
</gene>
<feature type="compositionally biased region" description="Low complexity" evidence="2">
    <location>
        <begin position="818"/>
        <end position="851"/>
    </location>
</feature>
<proteinExistence type="predicted"/>
<sequence>MSSTPAWNWRVPGVNIPVPNSRRIDPTTPRALAQLTFDPASAYDLRRQLGIRPTASGEFVSCMDKFIASDIAWLVGGASTDSQHYVAPNLFFPEFDQLRNATPEASDRKAFIEQARKLMFDLHHKSTMVLSVEGTTIPGTPYSPEYLKAHVAIPPNFLHENPDCHSHIAAIVQLYIEHVGVPTVATWTQRARARRWTLSQTGSVPIPSPAYLPLIPNPLPNSSHYTFRGRIAGWTPPNSNGPTSAASSQNTLPVYDVEELTMYDNACEHIVELEHEVQTLRDELHESDARANTLQRAASRHEDSQAELRQRIRILETAARGSSTTSAATLSTPVRRTPGSQSHLHSSTPPTSARTPPPYAAVATPTRRHMPMATCTPTATRTPTAMRTPTATWANFGEATRQFLIEHGLEIHADAVRLICRLSSPLKWSAEVEALEQFPDSEKSGLLQALEQDIMSSPRKRKTIAAVSQPRARHVPAKARAPDASAQKQSEIDEAVQSFLQDVFKRANELAVKYDKKPRYFLDPFFQGGARMVHQQSESNAIEEGAPLNAGQIHKQFHHEYADLTAEAKKALVERKESRGPQNSMSGLALRVGVEGFFLVVRSNTDFNCEPYWFFTSPELKDYMPLAVRKRWDTAEVGMKVEAFSVAGCDVTNLLRTAPQKAAHYKGEIRDMINKKLVQITANPKAQMSYGIEVVGWTPDKWANPSELTNCLPVLRTLLNAIKDGSCKFVQIAPTELKAHKAQYKEDIAAGRITGKQRNPRSDIGVKRKCTFEDDDDEEDSDQQPGAPVPVNPQPRHDELPIPEHDNSVPLARKRAKTTTTATTKKAASKKTTAGVSKAGTRGRGKAAAAGKENRRDDDVTRAARERLKARRAPGSAKGRSFKSRPIVLSDSDSEEDQAAPVPAVPVPALAVSVSAASSSDNALVA</sequence>
<evidence type="ECO:0000313" key="4">
    <source>
        <dbReference type="Proteomes" id="UP001219525"/>
    </source>
</evidence>
<dbReference type="Proteomes" id="UP001219525">
    <property type="component" value="Unassembled WGS sequence"/>
</dbReference>
<feature type="compositionally biased region" description="Acidic residues" evidence="2">
    <location>
        <begin position="773"/>
        <end position="782"/>
    </location>
</feature>
<dbReference type="EMBL" id="JARJCW010000018">
    <property type="protein sequence ID" value="KAJ7215072.1"/>
    <property type="molecule type" value="Genomic_DNA"/>
</dbReference>
<accession>A0AAD6VNW2</accession>